<organism evidence="1 2">
    <name type="scientific">Rubripirellula reticaptiva</name>
    <dbReference type="NCBI Taxonomy" id="2528013"/>
    <lineage>
        <taxon>Bacteria</taxon>
        <taxon>Pseudomonadati</taxon>
        <taxon>Planctomycetota</taxon>
        <taxon>Planctomycetia</taxon>
        <taxon>Pirellulales</taxon>
        <taxon>Pirellulaceae</taxon>
        <taxon>Rubripirellula</taxon>
    </lineage>
</organism>
<protein>
    <submittedName>
        <fullName evidence="1">Uncharacterized protein</fullName>
    </submittedName>
</protein>
<dbReference type="AlphaFoldDB" id="A0A5C6F3S0"/>
<proteinExistence type="predicted"/>
<gene>
    <name evidence="1" type="ORF">Poly59_23010</name>
</gene>
<keyword evidence="2" id="KW-1185">Reference proteome</keyword>
<name>A0A5C6F3S0_9BACT</name>
<accession>A0A5C6F3S0</accession>
<dbReference type="Proteomes" id="UP000317977">
    <property type="component" value="Unassembled WGS sequence"/>
</dbReference>
<dbReference type="EMBL" id="SJPX01000002">
    <property type="protein sequence ID" value="TWU55998.1"/>
    <property type="molecule type" value="Genomic_DNA"/>
</dbReference>
<comment type="caution">
    <text evidence="1">The sequence shown here is derived from an EMBL/GenBank/DDBJ whole genome shotgun (WGS) entry which is preliminary data.</text>
</comment>
<reference evidence="1 2" key="1">
    <citation type="submission" date="2019-02" db="EMBL/GenBank/DDBJ databases">
        <title>Deep-cultivation of Planctomycetes and their phenomic and genomic characterization uncovers novel biology.</title>
        <authorList>
            <person name="Wiegand S."/>
            <person name="Jogler M."/>
            <person name="Boedeker C."/>
            <person name="Pinto D."/>
            <person name="Vollmers J."/>
            <person name="Rivas-Marin E."/>
            <person name="Kohn T."/>
            <person name="Peeters S.H."/>
            <person name="Heuer A."/>
            <person name="Rast P."/>
            <person name="Oberbeckmann S."/>
            <person name="Bunk B."/>
            <person name="Jeske O."/>
            <person name="Meyerdierks A."/>
            <person name="Storesund J.E."/>
            <person name="Kallscheuer N."/>
            <person name="Luecker S."/>
            <person name="Lage O.M."/>
            <person name="Pohl T."/>
            <person name="Merkel B.J."/>
            <person name="Hornburger P."/>
            <person name="Mueller R.-W."/>
            <person name="Bruemmer F."/>
            <person name="Labrenz M."/>
            <person name="Spormann A.M."/>
            <person name="Op Den Camp H."/>
            <person name="Overmann J."/>
            <person name="Amann R."/>
            <person name="Jetten M.S.M."/>
            <person name="Mascher T."/>
            <person name="Medema M.H."/>
            <person name="Devos D.P."/>
            <person name="Kaster A.-K."/>
            <person name="Ovreas L."/>
            <person name="Rohde M."/>
            <person name="Galperin M.Y."/>
            <person name="Jogler C."/>
        </authorList>
    </citation>
    <scope>NUCLEOTIDE SEQUENCE [LARGE SCALE GENOMIC DNA]</scope>
    <source>
        <strain evidence="1 2">Poly59</strain>
    </source>
</reference>
<evidence type="ECO:0000313" key="2">
    <source>
        <dbReference type="Proteomes" id="UP000317977"/>
    </source>
</evidence>
<evidence type="ECO:0000313" key="1">
    <source>
        <dbReference type="EMBL" id="TWU55998.1"/>
    </source>
</evidence>
<sequence length="431" mass="49217">MTGKRKTDERVNFDERRFRVLVSKHGGDRGFRDRCIELGIITPKRTLGHRTITPETFRKGLSSGLLNRSVLEKIGLKFENDESFFFETKLQEHNRLTQYFRSPNVFNGWLPGVSKEKKLTGLSSHSVIDDYQLPNMYARFSQWLPFVGTSDLFWNESRFLLSCLVEFSTHQLMGNPERLRVNHHNRLLDSALSQIALMKKRANDEQLIELLVIRGQLNRKRVPGKFTCWDKDDPNPDASQKKAALHQKAIKDFKRAQALARKLDDRSMEAKIESIIHHEMMALARVLAKRGTPKDLRASVDIQRKFPGFLSMYEQSEDLTMPQPILSTKFDLVASIALAKDGQVREALATLNQCKSRLVMNNIQNNRLEHSAVLLAWKIGSAHGIRTNDSPTTGSDELERAMNYFNSESPTQLDCFVEVPSVVAHLDGHSS</sequence>